<dbReference type="PANTHER" id="PTHR36156">
    <property type="entry name" value="SLR2101 PROTEIN"/>
    <property type="match status" value="1"/>
</dbReference>
<dbReference type="CDD" id="cd02231">
    <property type="entry name" value="cupin_BLL6423-like"/>
    <property type="match status" value="1"/>
</dbReference>
<evidence type="ECO:0000313" key="2">
    <source>
        <dbReference type="EMBL" id="KAK1758022.1"/>
    </source>
</evidence>
<name>A0AAJ0F8J1_9PEZI</name>
<dbReference type="PANTHER" id="PTHR36156:SF2">
    <property type="entry name" value="CUPIN TYPE-2 DOMAIN-CONTAINING PROTEIN"/>
    <property type="match status" value="1"/>
</dbReference>
<feature type="non-terminal residue" evidence="2">
    <location>
        <position position="169"/>
    </location>
</feature>
<sequence length="169" mass="18138">DDIASPYGFPTRHITTITSDGSGEKKGTFSTTLLPATVTGYGFPSAAMAYDGYRVISQPVSLAGDKDVADFKESPLHPSAEDWLWFPGAGQAGVRYCDFAPGSGFPLHTTSTIDFGVVIFGTLECILDSGETRTLHPGDMIVQRGTTHAWRNPSDSVWTRGVFFILGAE</sequence>
<gene>
    <name evidence="2" type="ORF">QBC47DRAFT_275704</name>
</gene>
<dbReference type="Proteomes" id="UP001239445">
    <property type="component" value="Unassembled WGS sequence"/>
</dbReference>
<proteinExistence type="predicted"/>
<feature type="non-terminal residue" evidence="2">
    <location>
        <position position="1"/>
    </location>
</feature>
<evidence type="ECO:0000259" key="1">
    <source>
        <dbReference type="Pfam" id="PF07883"/>
    </source>
</evidence>
<dbReference type="EMBL" id="MU839829">
    <property type="protein sequence ID" value="KAK1758022.1"/>
    <property type="molecule type" value="Genomic_DNA"/>
</dbReference>
<dbReference type="Gene3D" id="2.60.120.10">
    <property type="entry name" value="Jelly Rolls"/>
    <property type="match status" value="1"/>
</dbReference>
<accession>A0AAJ0F8J1</accession>
<protein>
    <submittedName>
        <fullName evidence="2">Oxalate oxidase GF-3.8</fullName>
    </submittedName>
</protein>
<comment type="caution">
    <text evidence="2">The sequence shown here is derived from an EMBL/GenBank/DDBJ whole genome shotgun (WGS) entry which is preliminary data.</text>
</comment>
<keyword evidence="3" id="KW-1185">Reference proteome</keyword>
<organism evidence="2 3">
    <name type="scientific">Echria macrotheca</name>
    <dbReference type="NCBI Taxonomy" id="438768"/>
    <lineage>
        <taxon>Eukaryota</taxon>
        <taxon>Fungi</taxon>
        <taxon>Dikarya</taxon>
        <taxon>Ascomycota</taxon>
        <taxon>Pezizomycotina</taxon>
        <taxon>Sordariomycetes</taxon>
        <taxon>Sordariomycetidae</taxon>
        <taxon>Sordariales</taxon>
        <taxon>Schizotheciaceae</taxon>
        <taxon>Echria</taxon>
    </lineage>
</organism>
<dbReference type="Pfam" id="PF07883">
    <property type="entry name" value="Cupin_2"/>
    <property type="match status" value="1"/>
</dbReference>
<dbReference type="SUPFAM" id="SSF51182">
    <property type="entry name" value="RmlC-like cupins"/>
    <property type="match status" value="1"/>
</dbReference>
<reference evidence="2" key="1">
    <citation type="submission" date="2023-06" db="EMBL/GenBank/DDBJ databases">
        <title>Genome-scale phylogeny and comparative genomics of the fungal order Sordariales.</title>
        <authorList>
            <consortium name="Lawrence Berkeley National Laboratory"/>
            <person name="Hensen N."/>
            <person name="Bonometti L."/>
            <person name="Westerberg I."/>
            <person name="Brannstrom I.O."/>
            <person name="Guillou S."/>
            <person name="Cros-Aarteil S."/>
            <person name="Calhoun S."/>
            <person name="Haridas S."/>
            <person name="Kuo A."/>
            <person name="Mondo S."/>
            <person name="Pangilinan J."/>
            <person name="Riley R."/>
            <person name="Labutti K."/>
            <person name="Andreopoulos B."/>
            <person name="Lipzen A."/>
            <person name="Chen C."/>
            <person name="Yanf M."/>
            <person name="Daum C."/>
            <person name="Ng V."/>
            <person name="Clum A."/>
            <person name="Steindorff A."/>
            <person name="Ohm R."/>
            <person name="Martin F."/>
            <person name="Silar P."/>
            <person name="Natvig D."/>
            <person name="Lalanne C."/>
            <person name="Gautier V."/>
            <person name="Ament-Velasquez S.L."/>
            <person name="Kruys A."/>
            <person name="Hutchinson M.I."/>
            <person name="Powell A.J."/>
            <person name="Barry K."/>
            <person name="Miller A.N."/>
            <person name="Grigoriev I.V."/>
            <person name="Debuchy R."/>
            <person name="Gladieux P."/>
            <person name="Thoren M.H."/>
            <person name="Johannesson H."/>
        </authorList>
    </citation>
    <scope>NUCLEOTIDE SEQUENCE</scope>
    <source>
        <strain evidence="2">PSN4</strain>
    </source>
</reference>
<feature type="domain" description="Cupin type-2" evidence="1">
    <location>
        <begin position="97"/>
        <end position="156"/>
    </location>
</feature>
<dbReference type="InterPro" id="IPR011051">
    <property type="entry name" value="RmlC_Cupin_sf"/>
</dbReference>
<dbReference type="InterPro" id="IPR014710">
    <property type="entry name" value="RmlC-like_jellyroll"/>
</dbReference>
<dbReference type="AlphaFoldDB" id="A0AAJ0F8J1"/>
<evidence type="ECO:0000313" key="3">
    <source>
        <dbReference type="Proteomes" id="UP001239445"/>
    </source>
</evidence>
<dbReference type="InterPro" id="IPR013096">
    <property type="entry name" value="Cupin_2"/>
</dbReference>
<dbReference type="InterPro" id="IPR047142">
    <property type="entry name" value="OryJ/VirC-like"/>
</dbReference>